<dbReference type="eggNOG" id="ENOG50349YN">
    <property type="taxonomic scope" value="Bacteria"/>
</dbReference>
<evidence type="ECO:0000313" key="2">
    <source>
        <dbReference type="Proteomes" id="UP000006281"/>
    </source>
</evidence>
<evidence type="ECO:0008006" key="3">
    <source>
        <dbReference type="Google" id="ProtNLM"/>
    </source>
</evidence>
<dbReference type="PATRIC" id="fig|1179773.3.peg.4234"/>
<name>K0K1S5_SACES</name>
<keyword evidence="2" id="KW-1185">Reference proteome</keyword>
<dbReference type="EMBL" id="HE804045">
    <property type="protein sequence ID" value="CCH31517.1"/>
    <property type="molecule type" value="Genomic_DNA"/>
</dbReference>
<dbReference type="AlphaFoldDB" id="K0K1S5"/>
<gene>
    <name evidence="1" type="ordered locus">BN6_42300</name>
</gene>
<dbReference type="Proteomes" id="UP000006281">
    <property type="component" value="Chromosome"/>
</dbReference>
<protein>
    <recommendedName>
        <fullName evidence="3">YbaB/EbfC DNA-binding family protein</fullName>
    </recommendedName>
</protein>
<dbReference type="HOGENOM" id="CLU_101261_0_0_11"/>
<dbReference type="KEGG" id="sesp:BN6_42300"/>
<sequence length="234" mass="24236">MRQLARVQEYAATVRELLDGARAHAPTRAEGADGSGTVHVVLGPDGLPTSFRVDTGWDRRITPAGFGGAVLEAFQAAVADRMETWTRSMAADGWQQRADRVDAAATGRIPPALRAPVPEVAPRPLGEVVEDALKAFDDVDAFAGLPTSGGATGADRSGKLTVTLSPTGLTSCTADERWVGAQSAASLMNALGEALAAARRGLADLPAPPASTGPLDRLFGEAMALLSDPRKLAD</sequence>
<accession>K0K1S5</accession>
<organism evidence="1 2">
    <name type="scientific">Saccharothrix espanaensis (strain ATCC 51144 / DSM 44229 / JCM 9112 / NBRC 15066 / NRRL 15764)</name>
    <dbReference type="NCBI Taxonomy" id="1179773"/>
    <lineage>
        <taxon>Bacteria</taxon>
        <taxon>Bacillati</taxon>
        <taxon>Actinomycetota</taxon>
        <taxon>Actinomycetes</taxon>
        <taxon>Pseudonocardiales</taxon>
        <taxon>Pseudonocardiaceae</taxon>
        <taxon>Saccharothrix</taxon>
    </lineage>
</organism>
<proteinExistence type="predicted"/>
<dbReference type="STRING" id="1179773.BN6_42300"/>
<reference evidence="1 2" key="1">
    <citation type="journal article" date="2012" name="BMC Genomics">
        <title>Complete genome sequence of Saccharothrix espanaensis DSM 44229T and comparison to the other completely sequenced Pseudonocardiaceae.</title>
        <authorList>
            <person name="Strobel T."/>
            <person name="Al-Dilaimi A."/>
            <person name="Blom J."/>
            <person name="Gessner A."/>
            <person name="Kalinowski J."/>
            <person name="Luzhetska M."/>
            <person name="Puhler A."/>
            <person name="Szczepanowski R."/>
            <person name="Bechthold A."/>
            <person name="Ruckert C."/>
        </authorList>
    </citation>
    <scope>NUCLEOTIDE SEQUENCE [LARGE SCALE GENOMIC DNA]</scope>
    <source>
        <strain evidence="2">ATCC 51144 / DSM 44229 / JCM 9112 / NBRC 15066 / NRRL 15764</strain>
    </source>
</reference>
<evidence type="ECO:0000313" key="1">
    <source>
        <dbReference type="EMBL" id="CCH31517.1"/>
    </source>
</evidence>